<dbReference type="InterPro" id="IPR050194">
    <property type="entry name" value="Glycosyltransferase_grp1"/>
</dbReference>
<proteinExistence type="predicted"/>
<protein>
    <recommendedName>
        <fullName evidence="5">Glycosyl transferase family 1 domain-containing protein</fullName>
    </recommendedName>
</protein>
<dbReference type="EMBL" id="PFNL01000109">
    <property type="protein sequence ID" value="PIZ46231.1"/>
    <property type="molecule type" value="Genomic_DNA"/>
</dbReference>
<dbReference type="CDD" id="cd03801">
    <property type="entry name" value="GT4_PimA-like"/>
    <property type="match status" value="1"/>
</dbReference>
<feature type="domain" description="Glycosyl transferase family 1" evidence="1">
    <location>
        <begin position="192"/>
        <end position="364"/>
    </location>
</feature>
<evidence type="ECO:0000259" key="2">
    <source>
        <dbReference type="Pfam" id="PF13439"/>
    </source>
</evidence>
<dbReference type="AlphaFoldDB" id="A0A2M7TIL6"/>
<dbReference type="Pfam" id="PF13439">
    <property type="entry name" value="Glyco_transf_4"/>
    <property type="match status" value="1"/>
</dbReference>
<dbReference type="SUPFAM" id="SSF53756">
    <property type="entry name" value="UDP-Glycosyltransferase/glycogen phosphorylase"/>
    <property type="match status" value="1"/>
</dbReference>
<evidence type="ECO:0000313" key="4">
    <source>
        <dbReference type="Proteomes" id="UP000228920"/>
    </source>
</evidence>
<dbReference type="PANTHER" id="PTHR45947">
    <property type="entry name" value="SULFOQUINOVOSYL TRANSFERASE SQD2"/>
    <property type="match status" value="1"/>
</dbReference>
<evidence type="ECO:0000313" key="3">
    <source>
        <dbReference type="EMBL" id="PIZ46231.1"/>
    </source>
</evidence>
<dbReference type="InterPro" id="IPR028098">
    <property type="entry name" value="Glyco_trans_4-like_N"/>
</dbReference>
<comment type="caution">
    <text evidence="3">The sequence shown here is derived from an EMBL/GenBank/DDBJ whole genome shotgun (WGS) entry which is preliminary data.</text>
</comment>
<evidence type="ECO:0008006" key="5">
    <source>
        <dbReference type="Google" id="ProtNLM"/>
    </source>
</evidence>
<dbReference type="GO" id="GO:0016757">
    <property type="term" value="F:glycosyltransferase activity"/>
    <property type="evidence" value="ECO:0007669"/>
    <property type="project" value="InterPro"/>
</dbReference>
<dbReference type="PANTHER" id="PTHR45947:SF3">
    <property type="entry name" value="SULFOQUINOVOSYL TRANSFERASE SQD2"/>
    <property type="match status" value="1"/>
</dbReference>
<organism evidence="3 4">
    <name type="scientific">candidate division WWE3 bacterium CG_4_10_14_0_2_um_filter_41_14</name>
    <dbReference type="NCBI Taxonomy" id="1975072"/>
    <lineage>
        <taxon>Bacteria</taxon>
        <taxon>Katanobacteria</taxon>
    </lineage>
</organism>
<dbReference type="Pfam" id="PF00534">
    <property type="entry name" value="Glycos_transf_1"/>
    <property type="match status" value="1"/>
</dbReference>
<feature type="domain" description="Glycosyltransferase subfamily 4-like N-terminal" evidence="2">
    <location>
        <begin position="27"/>
        <end position="181"/>
    </location>
</feature>
<reference evidence="4" key="1">
    <citation type="submission" date="2017-09" db="EMBL/GenBank/DDBJ databases">
        <title>Depth-based differentiation of microbial function through sediment-hosted aquifers and enrichment of novel symbionts in the deep terrestrial subsurface.</title>
        <authorList>
            <person name="Probst A.J."/>
            <person name="Ladd B."/>
            <person name="Jarett J.K."/>
            <person name="Geller-Mcgrath D.E."/>
            <person name="Sieber C.M.K."/>
            <person name="Emerson J.B."/>
            <person name="Anantharaman K."/>
            <person name="Thomas B.C."/>
            <person name="Malmstrom R."/>
            <person name="Stieglmeier M."/>
            <person name="Klingl A."/>
            <person name="Woyke T."/>
            <person name="Ryan C.M."/>
            <person name="Banfield J.F."/>
        </authorList>
    </citation>
    <scope>NUCLEOTIDE SEQUENCE [LARGE SCALE GENOMIC DNA]</scope>
</reference>
<evidence type="ECO:0000259" key="1">
    <source>
        <dbReference type="Pfam" id="PF00534"/>
    </source>
</evidence>
<dbReference type="InterPro" id="IPR001296">
    <property type="entry name" value="Glyco_trans_1"/>
</dbReference>
<accession>A0A2M7TIL6</accession>
<dbReference type="Gene3D" id="3.40.50.2000">
    <property type="entry name" value="Glycogen Phosphorylase B"/>
    <property type="match status" value="2"/>
</dbReference>
<sequence>MTNMKKVAIIRGGDLGKYEMQNYVSCQENGIELTGMTSKRPRGDLSELTFPLQQFYTLEDYSRSPLYRRALNKYFGEGQVMVGLEKALSGFDVAHSAEIHNYYTYQAIKAKLEGRVKKVVVTVWQNIPLVGDFNPAQAKFKKIVIENTDLFHAVTEQAKNALIMDGVPEDKIHVQPYGVDQSVFASNNQNLDELREKYGVSSDDFVMLTVSRLVWEKGIDFAILAIKKFLTDTNNSRSVKLLIVGSGPRRAYLQSVIERLGLSSSVKLLGRTSSYSEMSGLFAISDAFILSSLPLESWQEQFGYVLIESMSSGVPIIAARSGAIPEVLSDAGVSVTPGEYVELSLAMRKIIEDETYRKELIQKSLQRASERYDAYKVSQKMVQFYD</sequence>
<dbReference type="Proteomes" id="UP000228920">
    <property type="component" value="Unassembled WGS sequence"/>
</dbReference>
<name>A0A2M7TIL6_UNCKA</name>
<gene>
    <name evidence="3" type="ORF">COY32_03630</name>
</gene>